<protein>
    <submittedName>
        <fullName evidence="2">Uncharacterized protein</fullName>
    </submittedName>
</protein>
<feature type="region of interest" description="Disordered" evidence="1">
    <location>
        <begin position="99"/>
        <end position="123"/>
    </location>
</feature>
<name>A0ABQ7DJP9_BRACR</name>
<evidence type="ECO:0000313" key="2">
    <source>
        <dbReference type="EMBL" id="KAF3578318.1"/>
    </source>
</evidence>
<accession>A0ABQ7DJP9</accession>
<gene>
    <name evidence="2" type="ORF">DY000_02029842</name>
</gene>
<reference evidence="2 3" key="1">
    <citation type="journal article" date="2020" name="BMC Genomics">
        <title>Intraspecific diversification of the crop wild relative Brassica cretica Lam. using demographic model selection.</title>
        <authorList>
            <person name="Kioukis A."/>
            <person name="Michalopoulou V.A."/>
            <person name="Briers L."/>
            <person name="Pirintsos S."/>
            <person name="Studholme D.J."/>
            <person name="Pavlidis P."/>
            <person name="Sarris P.F."/>
        </authorList>
    </citation>
    <scope>NUCLEOTIDE SEQUENCE [LARGE SCALE GENOMIC DNA]</scope>
    <source>
        <strain evidence="3">cv. PFS-1207/04</strain>
    </source>
</reference>
<evidence type="ECO:0000256" key="1">
    <source>
        <dbReference type="SAM" id="MobiDB-lite"/>
    </source>
</evidence>
<sequence>MTDHVMVIAGEWKMSDDGSWTFSIDEHQMSRIISLAPTTTLLDVGVKNERSEVNERANPAQKLLAGELNHHAGQLAGELNHHVGQLAGELKRRMVILARRAQPSRRSARPASSTITPVSSPKK</sequence>
<evidence type="ECO:0000313" key="3">
    <source>
        <dbReference type="Proteomes" id="UP000266723"/>
    </source>
</evidence>
<comment type="caution">
    <text evidence="2">The sequence shown here is derived from an EMBL/GenBank/DDBJ whole genome shotgun (WGS) entry which is preliminary data.</text>
</comment>
<proteinExistence type="predicted"/>
<dbReference type="EMBL" id="QGKV02000649">
    <property type="protein sequence ID" value="KAF3578318.1"/>
    <property type="molecule type" value="Genomic_DNA"/>
</dbReference>
<keyword evidence="3" id="KW-1185">Reference proteome</keyword>
<feature type="compositionally biased region" description="Polar residues" evidence="1">
    <location>
        <begin position="114"/>
        <end position="123"/>
    </location>
</feature>
<organism evidence="2 3">
    <name type="scientific">Brassica cretica</name>
    <name type="common">Mustard</name>
    <dbReference type="NCBI Taxonomy" id="69181"/>
    <lineage>
        <taxon>Eukaryota</taxon>
        <taxon>Viridiplantae</taxon>
        <taxon>Streptophyta</taxon>
        <taxon>Embryophyta</taxon>
        <taxon>Tracheophyta</taxon>
        <taxon>Spermatophyta</taxon>
        <taxon>Magnoliopsida</taxon>
        <taxon>eudicotyledons</taxon>
        <taxon>Gunneridae</taxon>
        <taxon>Pentapetalae</taxon>
        <taxon>rosids</taxon>
        <taxon>malvids</taxon>
        <taxon>Brassicales</taxon>
        <taxon>Brassicaceae</taxon>
        <taxon>Brassiceae</taxon>
        <taxon>Brassica</taxon>
    </lineage>
</organism>
<dbReference type="Proteomes" id="UP000266723">
    <property type="component" value="Unassembled WGS sequence"/>
</dbReference>